<evidence type="ECO:0008006" key="4">
    <source>
        <dbReference type="Google" id="ProtNLM"/>
    </source>
</evidence>
<dbReference type="Proteomes" id="UP001204615">
    <property type="component" value="Unassembled WGS sequence"/>
</dbReference>
<keyword evidence="3" id="KW-1185">Reference proteome</keyword>
<reference evidence="2 3" key="1">
    <citation type="submission" date="2022-06" db="EMBL/GenBank/DDBJ databases">
        <title>Dyella sp. Sa strain:Sa Genome sequencing.</title>
        <authorList>
            <person name="Park S."/>
        </authorList>
    </citation>
    <scope>NUCLEOTIDE SEQUENCE [LARGE SCALE GENOMIC DNA]</scope>
    <source>
        <strain evidence="2 3">Sa</strain>
    </source>
</reference>
<feature type="region of interest" description="Disordered" evidence="1">
    <location>
        <begin position="72"/>
        <end position="91"/>
    </location>
</feature>
<gene>
    <name evidence="2" type="ORF">NC595_04400</name>
</gene>
<evidence type="ECO:0000313" key="3">
    <source>
        <dbReference type="Proteomes" id="UP001204615"/>
    </source>
</evidence>
<evidence type="ECO:0000313" key="2">
    <source>
        <dbReference type="EMBL" id="MCP1373294.1"/>
    </source>
</evidence>
<dbReference type="RefSeq" id="WP_253565042.1">
    <property type="nucleotide sequence ID" value="NZ_JAMZEK010000001.1"/>
</dbReference>
<name>A0ABT1F7D4_9GAMM</name>
<dbReference type="EMBL" id="JAMZEK010000001">
    <property type="protein sequence ID" value="MCP1373294.1"/>
    <property type="molecule type" value="Genomic_DNA"/>
</dbReference>
<protein>
    <recommendedName>
        <fullName evidence="4">RanBP2-type domain-containing protein</fullName>
    </recommendedName>
</protein>
<accession>A0ABT1F7D4</accession>
<evidence type="ECO:0000256" key="1">
    <source>
        <dbReference type="SAM" id="MobiDB-lite"/>
    </source>
</evidence>
<proteinExistence type="predicted"/>
<comment type="caution">
    <text evidence="2">The sequence shown here is derived from an EMBL/GenBank/DDBJ whole genome shotgun (WGS) entry which is preliminary data.</text>
</comment>
<organism evidence="2 3">
    <name type="scientific">Dyella lutea</name>
    <dbReference type="NCBI Taxonomy" id="2950441"/>
    <lineage>
        <taxon>Bacteria</taxon>
        <taxon>Pseudomonadati</taxon>
        <taxon>Pseudomonadota</taxon>
        <taxon>Gammaproteobacteria</taxon>
        <taxon>Lysobacterales</taxon>
        <taxon>Rhodanobacteraceae</taxon>
        <taxon>Dyella</taxon>
    </lineage>
</organism>
<sequence>MEPQPHIHCPLCRWEPHVDSRWVCTPAEPGAGCGTRWNTFWTAGCCPGCGHFWSRTQCPACKQASPHQDWYHYPPDGQTGHPHRKALEKVD</sequence>